<keyword evidence="4" id="KW-0732">Signal</keyword>
<feature type="compositionally biased region" description="Gly residues" evidence="3">
    <location>
        <begin position="117"/>
        <end position="131"/>
    </location>
</feature>
<feature type="domain" description="3-beta hydroxysteroid dehydrogenase/isomerase" evidence="5">
    <location>
        <begin position="271"/>
        <end position="547"/>
    </location>
</feature>
<keyword evidence="1" id="KW-0560">Oxidoreductase</keyword>
<evidence type="ECO:0000313" key="6">
    <source>
        <dbReference type="EMBL" id="KAF2404453.1"/>
    </source>
</evidence>
<feature type="compositionally biased region" description="Gly residues" evidence="3">
    <location>
        <begin position="45"/>
        <end position="61"/>
    </location>
</feature>
<evidence type="ECO:0000256" key="4">
    <source>
        <dbReference type="SAM" id="SignalP"/>
    </source>
</evidence>
<dbReference type="OrthoDB" id="10058185at2759"/>
<feature type="signal peptide" evidence="4">
    <location>
        <begin position="1"/>
        <end position="15"/>
    </location>
</feature>
<dbReference type="GO" id="GO:0006696">
    <property type="term" value="P:ergosterol biosynthetic process"/>
    <property type="evidence" value="ECO:0007669"/>
    <property type="project" value="TreeGrafter"/>
</dbReference>
<accession>A0A6G1I818</accession>
<dbReference type="Gene3D" id="3.40.50.720">
    <property type="entry name" value="NAD(P)-binding Rossmann-like Domain"/>
    <property type="match status" value="1"/>
</dbReference>
<dbReference type="InterPro" id="IPR036291">
    <property type="entry name" value="NAD(P)-bd_dom_sf"/>
</dbReference>
<dbReference type="SUPFAM" id="SSF51735">
    <property type="entry name" value="NAD(P)-binding Rossmann-fold domains"/>
    <property type="match status" value="1"/>
</dbReference>
<dbReference type="Proteomes" id="UP000799640">
    <property type="component" value="Unassembled WGS sequence"/>
</dbReference>
<feature type="chain" id="PRO_5026305386" evidence="4">
    <location>
        <begin position="16"/>
        <end position="681"/>
    </location>
</feature>
<evidence type="ECO:0000259" key="5">
    <source>
        <dbReference type="Pfam" id="PF01073"/>
    </source>
</evidence>
<dbReference type="GO" id="GO:0000252">
    <property type="term" value="F:3-beta-hydroxysteroid dehydrogenase [NAD(P)+]/C4-decarboxylase activity"/>
    <property type="evidence" value="ECO:0007669"/>
    <property type="project" value="TreeGrafter"/>
</dbReference>
<evidence type="ECO:0000256" key="1">
    <source>
        <dbReference type="ARBA" id="ARBA00023002"/>
    </source>
</evidence>
<protein>
    <submittedName>
        <fullName evidence="6">NAD(P)-binding protein</fullName>
    </submittedName>
</protein>
<sequence length="681" mass="72478">MRTFVWLSLAAMAFASPAMMEKRQWGFLDDDEDDSPAVAPDFGGSPKGGFPKGGFPKGGLPKGVPPTVAPYTPKGAPPAAPKGAPPAAPKGDAPKGFGGFGGFPKGDRPQFPKGEAGQFGGFPKGGFGGAFPKGQAPGAPAAPAAPGAPAPAPKGAAPSAPKGPPKGFGGFPKGARDEEDDELVAVSPRSTRKNPSYVMDLLTGAGAVAGLALALYLWRLHTALSTIPEEILKLSPHRWTDEELLEAYKCIDKNPPDLAKHLPPKQERRYIVVGGSGSVGSHVIKQLLLRGQPADTIRNVDFAPPRSNSVATGVPYVQVDISKQDATTKAFSAPWPKGVPDLPTTVIHVAAVIRPWERWPVHLPRSAGVNTHGSTHVINAAKAVGADIVVATSSASLAIRGVEWWMPLWAKYPKYIGQVYDESDAYKPLRSHWEFFSNYAVTKAAGERIIMNAATDDFRTGLIRPGNAIYAGKNDMSLGEYLRRCEIPTWVPNNIATWVSADNVALAHLQFEAALLSPKFRKVNGKTFNVHDNGKPIAFRDLYRLLSLHSVTGFKANFIPALPMVILGHLVEMYHLLWTYFGPLNALVPEPSGDIMMIQPPVLTACSNTIAIDDAARKPVEEGGIAYKPFTNTMDGMILAVREWNRNHAGVSKSGNVGGAAENVEDGAPLRLGAVPAATTI</sequence>
<organism evidence="6 7">
    <name type="scientific">Trichodelitschia bisporula</name>
    <dbReference type="NCBI Taxonomy" id="703511"/>
    <lineage>
        <taxon>Eukaryota</taxon>
        <taxon>Fungi</taxon>
        <taxon>Dikarya</taxon>
        <taxon>Ascomycota</taxon>
        <taxon>Pezizomycotina</taxon>
        <taxon>Dothideomycetes</taxon>
        <taxon>Dothideomycetes incertae sedis</taxon>
        <taxon>Phaeotrichales</taxon>
        <taxon>Phaeotrichaceae</taxon>
        <taxon>Trichodelitschia</taxon>
    </lineage>
</organism>
<dbReference type="PANTHER" id="PTHR10366">
    <property type="entry name" value="NAD DEPENDENT EPIMERASE/DEHYDRATASE"/>
    <property type="match status" value="1"/>
</dbReference>
<reference evidence="6" key="1">
    <citation type="journal article" date="2020" name="Stud. Mycol.">
        <title>101 Dothideomycetes genomes: a test case for predicting lifestyles and emergence of pathogens.</title>
        <authorList>
            <person name="Haridas S."/>
            <person name="Albert R."/>
            <person name="Binder M."/>
            <person name="Bloem J."/>
            <person name="Labutti K."/>
            <person name="Salamov A."/>
            <person name="Andreopoulos B."/>
            <person name="Baker S."/>
            <person name="Barry K."/>
            <person name="Bills G."/>
            <person name="Bluhm B."/>
            <person name="Cannon C."/>
            <person name="Castanera R."/>
            <person name="Culley D."/>
            <person name="Daum C."/>
            <person name="Ezra D."/>
            <person name="Gonzalez J."/>
            <person name="Henrissat B."/>
            <person name="Kuo A."/>
            <person name="Liang C."/>
            <person name="Lipzen A."/>
            <person name="Lutzoni F."/>
            <person name="Magnuson J."/>
            <person name="Mondo S."/>
            <person name="Nolan M."/>
            <person name="Ohm R."/>
            <person name="Pangilinan J."/>
            <person name="Park H.-J."/>
            <person name="Ramirez L."/>
            <person name="Alfaro M."/>
            <person name="Sun H."/>
            <person name="Tritt A."/>
            <person name="Yoshinaga Y."/>
            <person name="Zwiers L.-H."/>
            <person name="Turgeon B."/>
            <person name="Goodwin S."/>
            <person name="Spatafora J."/>
            <person name="Crous P."/>
            <person name="Grigoriev I."/>
        </authorList>
    </citation>
    <scope>NUCLEOTIDE SEQUENCE</scope>
    <source>
        <strain evidence="6">CBS 262.69</strain>
    </source>
</reference>
<evidence type="ECO:0000313" key="7">
    <source>
        <dbReference type="Proteomes" id="UP000799640"/>
    </source>
</evidence>
<proteinExistence type="inferred from homology"/>
<dbReference type="AlphaFoldDB" id="A0A6G1I818"/>
<gene>
    <name evidence="6" type="ORF">EJ06DRAFT_553326</name>
</gene>
<dbReference type="PANTHER" id="PTHR10366:SF447">
    <property type="entry name" value="HYDROXYSTEROID DEHYDROGENASE_ISOMERASE FAMILY PROTEIN, PUTATIVE (AFU_ORTHOLOGUE AFUA_1G06450)-RELATED"/>
    <property type="match status" value="1"/>
</dbReference>
<dbReference type="InterPro" id="IPR050425">
    <property type="entry name" value="NAD(P)_dehydrat-like"/>
</dbReference>
<comment type="similarity">
    <text evidence="2">Belongs to the NAD(P)-dependent epimerase/dehydratase family. Dihydroflavonol-4-reductase subfamily.</text>
</comment>
<feature type="region of interest" description="Disordered" evidence="3">
    <location>
        <begin position="28"/>
        <end position="190"/>
    </location>
</feature>
<name>A0A6G1I818_9PEZI</name>
<dbReference type="GO" id="GO:0005783">
    <property type="term" value="C:endoplasmic reticulum"/>
    <property type="evidence" value="ECO:0007669"/>
    <property type="project" value="TreeGrafter"/>
</dbReference>
<evidence type="ECO:0000256" key="3">
    <source>
        <dbReference type="SAM" id="MobiDB-lite"/>
    </source>
</evidence>
<dbReference type="Pfam" id="PF01073">
    <property type="entry name" value="3Beta_HSD"/>
    <property type="match status" value="1"/>
</dbReference>
<feature type="compositionally biased region" description="Low complexity" evidence="3">
    <location>
        <begin position="132"/>
        <end position="145"/>
    </location>
</feature>
<feature type="compositionally biased region" description="Pro residues" evidence="3">
    <location>
        <begin position="75"/>
        <end position="88"/>
    </location>
</feature>
<keyword evidence="7" id="KW-1185">Reference proteome</keyword>
<evidence type="ECO:0000256" key="2">
    <source>
        <dbReference type="ARBA" id="ARBA00023445"/>
    </source>
</evidence>
<dbReference type="EMBL" id="ML996688">
    <property type="protein sequence ID" value="KAF2404453.1"/>
    <property type="molecule type" value="Genomic_DNA"/>
</dbReference>
<dbReference type="InterPro" id="IPR002225">
    <property type="entry name" value="3Beta_OHSteriod_DH/Estase"/>
</dbReference>